<accession>A0ABV8ZLV2</accession>
<dbReference type="InterPro" id="IPR051808">
    <property type="entry name" value="Type_IV_pilus_biogenesis"/>
</dbReference>
<comment type="function">
    <text evidence="10">Required for type IV pilus biogenesis and competence. Could function as a pore for exit of the pilus but also as a channel for entry of heme and antimicrobial agents and uptake of transforming DNA.</text>
</comment>
<evidence type="ECO:0000256" key="13">
    <source>
        <dbReference type="SAM" id="SignalP"/>
    </source>
</evidence>
<evidence type="ECO:0000256" key="6">
    <source>
        <dbReference type="ARBA" id="ARBA00022927"/>
    </source>
</evidence>
<reference evidence="16" key="1">
    <citation type="journal article" date="2019" name="Int. J. Syst. Evol. Microbiol.">
        <title>The Global Catalogue of Microorganisms (GCM) 10K type strain sequencing project: providing services to taxonomists for standard genome sequencing and annotation.</title>
        <authorList>
            <consortium name="The Broad Institute Genomics Platform"/>
            <consortium name="The Broad Institute Genome Sequencing Center for Infectious Disease"/>
            <person name="Wu L."/>
            <person name="Ma J."/>
        </authorList>
    </citation>
    <scope>NUCLEOTIDE SEQUENCE [LARGE SCALE GENOMIC DNA]</scope>
    <source>
        <strain evidence="16">CGMCC 4.7608</strain>
    </source>
</reference>
<dbReference type="SMART" id="SM00965">
    <property type="entry name" value="STN"/>
    <property type="match status" value="1"/>
</dbReference>
<feature type="signal peptide" evidence="13">
    <location>
        <begin position="1"/>
        <end position="23"/>
    </location>
</feature>
<keyword evidence="4 12" id="KW-0813">Transport</keyword>
<evidence type="ECO:0000313" key="16">
    <source>
        <dbReference type="Proteomes" id="UP001595999"/>
    </source>
</evidence>
<evidence type="ECO:0000256" key="3">
    <source>
        <dbReference type="ARBA" id="ARBA00014124"/>
    </source>
</evidence>
<dbReference type="RefSeq" id="WP_231461548.1">
    <property type="nucleotide sequence ID" value="NZ_JAJOHW010000035.1"/>
</dbReference>
<evidence type="ECO:0000259" key="14">
    <source>
        <dbReference type="SMART" id="SM00965"/>
    </source>
</evidence>
<evidence type="ECO:0000256" key="7">
    <source>
        <dbReference type="ARBA" id="ARBA00023136"/>
    </source>
</evidence>
<evidence type="ECO:0000313" key="15">
    <source>
        <dbReference type="EMBL" id="MFC4488434.1"/>
    </source>
</evidence>
<dbReference type="Pfam" id="PF00263">
    <property type="entry name" value="Secretin"/>
    <property type="match status" value="1"/>
</dbReference>
<dbReference type="InterPro" id="IPR001775">
    <property type="entry name" value="GspD/PilQ"/>
</dbReference>
<evidence type="ECO:0000256" key="9">
    <source>
        <dbReference type="ARBA" id="ARBA00023287"/>
    </source>
</evidence>
<dbReference type="InterPro" id="IPR021731">
    <property type="entry name" value="AMIN_dom"/>
</dbReference>
<comment type="similarity">
    <text evidence="2">Belongs to the bacterial secretin family. PilQ subfamily.</text>
</comment>
<comment type="subunit">
    <text evidence="11">Homododecamer. Tetramer of trimer.</text>
</comment>
<keyword evidence="7" id="KW-0472">Membrane</keyword>
<sequence length="707" mass="75575">MSKHSIKLLSGLGLSLLFSCAAAGPAITAIQLANGDGDQQVLKINFDGPAVQPNSFAIANPPRIAFDFAGASVKMAKPQQDLGGSLVKSAVAVEANGRSRLVLSLSRNALYSSTVSGNMLLVTLNPNLGSAAQSATPVERPAAGSQVAARPSPPLAANAPALALDFRRGKNGEGRVEIKLPSASTPVDIRREGKQLLVDVLGAQLDRQNQRRLDVADFGTPVAKIDARNQGGNSRIQIQPQGDWDFSSYQTDGQLVVEVRRPTPESASTADSNQKPQYKGDKLSLNFQNIEVRTVLQVIAEFTGLNIVTSDTVSGNITLRLKDVPWDQALDLILQTKGLDQRRAGNIIQIAPREELLARDKQVQEARQQLATLEPVRSETFVLRYRSAEDFKKVLDGTNTTGKKESILTERGSALIDPKTNTLIINDTGSTIDKIRDIIGKTDVPVKQVLIEARIVEATDNWSRNLGVKLSYDRVTSSGIISGGGLTNAITNANGRMGIVGNATQTPYVIAPGVNLPITNPAGSLTALYSVGKSAIIGLELQALQTENKGRVISSPRIMTADRQEATIEQGTEIPYQEASSSGATSTSFKKAVLSLNVKPQITPDNHVMLDIKVNKDSVSPTLTVGGTPALDTKKVNTQVLVENGGTVVIGGIYQQQISDIVNKVPLLGDIPILGALFRSSQKYDNRTELLVFITPRVVDDLSGNNQ</sequence>
<feature type="domain" description="Secretin/TonB short N-terminal" evidence="14">
    <location>
        <begin position="305"/>
        <end position="353"/>
    </location>
</feature>
<evidence type="ECO:0000256" key="2">
    <source>
        <dbReference type="ARBA" id="ARBA00006304"/>
    </source>
</evidence>
<comment type="subcellular location">
    <subcellularLocation>
        <location evidence="1 12">Cell outer membrane</location>
    </subcellularLocation>
</comment>
<dbReference type="InterPro" id="IPR004846">
    <property type="entry name" value="T2SS/T3SS_dom"/>
</dbReference>
<evidence type="ECO:0000256" key="12">
    <source>
        <dbReference type="RuleBase" id="RU004004"/>
    </source>
</evidence>
<proteinExistence type="inferred from homology"/>
<dbReference type="Pfam" id="PF07660">
    <property type="entry name" value="STN"/>
    <property type="match status" value="1"/>
</dbReference>
<dbReference type="PROSITE" id="PS00875">
    <property type="entry name" value="T2SP_D"/>
    <property type="match status" value="1"/>
</dbReference>
<keyword evidence="9" id="KW-0178">Competence</keyword>
<dbReference type="PROSITE" id="PS51257">
    <property type="entry name" value="PROKAR_LIPOPROTEIN"/>
    <property type="match status" value="1"/>
</dbReference>
<evidence type="ECO:0000256" key="11">
    <source>
        <dbReference type="ARBA" id="ARBA00025897"/>
    </source>
</evidence>
<organism evidence="15 16">
    <name type="scientific">Chromobacterium aquaticum</name>
    <dbReference type="NCBI Taxonomy" id="467180"/>
    <lineage>
        <taxon>Bacteria</taxon>
        <taxon>Pseudomonadati</taxon>
        <taxon>Pseudomonadota</taxon>
        <taxon>Betaproteobacteria</taxon>
        <taxon>Neisseriales</taxon>
        <taxon>Chromobacteriaceae</taxon>
        <taxon>Chromobacterium</taxon>
    </lineage>
</organism>
<protein>
    <recommendedName>
        <fullName evidence="3">Type IV pilus biogenesis and competence protein PilQ</fullName>
    </recommendedName>
</protein>
<evidence type="ECO:0000256" key="4">
    <source>
        <dbReference type="ARBA" id="ARBA00022448"/>
    </source>
</evidence>
<dbReference type="InterPro" id="IPR005644">
    <property type="entry name" value="NolW-like"/>
</dbReference>
<evidence type="ECO:0000256" key="5">
    <source>
        <dbReference type="ARBA" id="ARBA00022729"/>
    </source>
</evidence>
<dbReference type="PRINTS" id="PR00811">
    <property type="entry name" value="BCTERIALGSPD"/>
</dbReference>
<dbReference type="InterPro" id="IPR013355">
    <property type="entry name" value="Pilus_4_PilQ"/>
</dbReference>
<gene>
    <name evidence="15" type="primary">pilQ</name>
    <name evidence="15" type="ORF">ACFO0R_02270</name>
</gene>
<evidence type="ECO:0000256" key="8">
    <source>
        <dbReference type="ARBA" id="ARBA00023237"/>
    </source>
</evidence>
<keyword evidence="6" id="KW-0653">Protein transport</keyword>
<feature type="chain" id="PRO_5046910327" description="Type IV pilus biogenesis and competence protein PilQ" evidence="13">
    <location>
        <begin position="24"/>
        <end position="707"/>
    </location>
</feature>
<dbReference type="NCBIfam" id="TIGR02515">
    <property type="entry name" value="IV_pilus_PilQ"/>
    <property type="match status" value="1"/>
</dbReference>
<dbReference type="Gene3D" id="3.30.1370.120">
    <property type="match status" value="1"/>
</dbReference>
<dbReference type="InterPro" id="IPR038591">
    <property type="entry name" value="NolW-like_sf"/>
</dbReference>
<dbReference type="Gene3D" id="3.30.1370.130">
    <property type="match status" value="1"/>
</dbReference>
<dbReference type="PANTHER" id="PTHR30604:SF1">
    <property type="entry name" value="DNA UTILIZATION PROTEIN HOFQ"/>
    <property type="match status" value="1"/>
</dbReference>
<keyword evidence="5 13" id="KW-0732">Signal</keyword>
<dbReference type="Pfam" id="PF03958">
    <property type="entry name" value="Secretin_N"/>
    <property type="match status" value="1"/>
</dbReference>
<dbReference type="InterPro" id="IPR011662">
    <property type="entry name" value="Secretin/TonB_short_N"/>
</dbReference>
<comment type="caution">
    <text evidence="15">The sequence shown here is derived from an EMBL/GenBank/DDBJ whole genome shotgun (WGS) entry which is preliminary data.</text>
</comment>
<dbReference type="InterPro" id="IPR004845">
    <property type="entry name" value="T2SS_GspD_CS"/>
</dbReference>
<dbReference type="Gene3D" id="2.60.40.3500">
    <property type="match status" value="1"/>
</dbReference>
<name>A0ABV8ZLV2_9NEIS</name>
<evidence type="ECO:0000256" key="10">
    <source>
        <dbReference type="ARBA" id="ARBA00024678"/>
    </source>
</evidence>
<keyword evidence="8" id="KW-0998">Cell outer membrane</keyword>
<evidence type="ECO:0000256" key="1">
    <source>
        <dbReference type="ARBA" id="ARBA00004442"/>
    </source>
</evidence>
<keyword evidence="16" id="KW-1185">Reference proteome</keyword>
<dbReference type="Proteomes" id="UP001595999">
    <property type="component" value="Unassembled WGS sequence"/>
</dbReference>
<dbReference type="EMBL" id="JBHSEK010000001">
    <property type="protein sequence ID" value="MFC4488434.1"/>
    <property type="molecule type" value="Genomic_DNA"/>
</dbReference>
<dbReference type="Gene3D" id="2.60.40.3470">
    <property type="match status" value="1"/>
</dbReference>
<dbReference type="PANTHER" id="PTHR30604">
    <property type="entry name" value="PROTEIN TRANSPORT PROTEIN HOFQ"/>
    <property type="match status" value="1"/>
</dbReference>
<dbReference type="Pfam" id="PF11741">
    <property type="entry name" value="AMIN"/>
    <property type="match status" value="2"/>
</dbReference>